<evidence type="ECO:0000313" key="3">
    <source>
        <dbReference type="Proteomes" id="UP000653454"/>
    </source>
</evidence>
<organism evidence="2 3">
    <name type="scientific">Plutella xylostella</name>
    <name type="common">Diamondback moth</name>
    <name type="synonym">Plutella maculipennis</name>
    <dbReference type="NCBI Taxonomy" id="51655"/>
    <lineage>
        <taxon>Eukaryota</taxon>
        <taxon>Metazoa</taxon>
        <taxon>Ecdysozoa</taxon>
        <taxon>Arthropoda</taxon>
        <taxon>Hexapoda</taxon>
        <taxon>Insecta</taxon>
        <taxon>Pterygota</taxon>
        <taxon>Neoptera</taxon>
        <taxon>Endopterygota</taxon>
        <taxon>Lepidoptera</taxon>
        <taxon>Glossata</taxon>
        <taxon>Ditrysia</taxon>
        <taxon>Yponomeutoidea</taxon>
        <taxon>Plutellidae</taxon>
        <taxon>Plutella</taxon>
    </lineage>
</organism>
<dbReference type="EMBL" id="CAJHNJ030000022">
    <property type="protein sequence ID" value="CAG9119424.1"/>
    <property type="molecule type" value="Genomic_DNA"/>
</dbReference>
<sequence>METATTQNATDRIAVTPGAPLALHRRHDTELQKSVEILNLCIDSIRGECRQVHRWLFTADMIRSYRLARYDEQG</sequence>
<dbReference type="Proteomes" id="UP000653454">
    <property type="component" value="Unassembled WGS sequence"/>
</dbReference>
<evidence type="ECO:0000313" key="2">
    <source>
        <dbReference type="EMBL" id="CAG9119424.1"/>
    </source>
</evidence>
<name>A0A8S4EVT7_PLUXY</name>
<accession>A0A8S4EVT7</accession>
<comment type="caution">
    <text evidence="2">The sequence shown here is derived from an EMBL/GenBank/DDBJ whole genome shotgun (WGS) entry which is preliminary data.</text>
</comment>
<gene>
    <name evidence="2" type="ORF">PLXY2_LOCUS6731</name>
</gene>
<proteinExistence type="predicted"/>
<dbReference type="GO" id="GO:0000165">
    <property type="term" value="P:MAPK cascade"/>
    <property type="evidence" value="ECO:0007669"/>
    <property type="project" value="InterPro"/>
</dbReference>
<dbReference type="InterPro" id="IPR043969">
    <property type="entry name" value="MAP3K_PH"/>
</dbReference>
<reference evidence="2" key="1">
    <citation type="submission" date="2020-11" db="EMBL/GenBank/DDBJ databases">
        <authorList>
            <person name="Whiteford S."/>
        </authorList>
    </citation>
    <scope>NUCLEOTIDE SEQUENCE</scope>
</reference>
<protein>
    <submittedName>
        <fullName evidence="2">(diamondback moth) hypothetical protein</fullName>
    </submittedName>
</protein>
<evidence type="ECO:0000259" key="1">
    <source>
        <dbReference type="Pfam" id="PF19039"/>
    </source>
</evidence>
<feature type="domain" description="MAP3K PH" evidence="1">
    <location>
        <begin position="28"/>
        <end position="73"/>
    </location>
</feature>
<keyword evidence="3" id="KW-1185">Reference proteome</keyword>
<dbReference type="Pfam" id="PF19039">
    <property type="entry name" value="ASK_PH"/>
    <property type="match status" value="1"/>
</dbReference>
<dbReference type="AlphaFoldDB" id="A0A8S4EVT7"/>